<feature type="compositionally biased region" description="Basic and acidic residues" evidence="1">
    <location>
        <begin position="1"/>
        <end position="17"/>
    </location>
</feature>
<evidence type="ECO:0000313" key="2">
    <source>
        <dbReference type="EMBL" id="CAN62704.1"/>
    </source>
</evidence>
<reference evidence="2" key="1">
    <citation type="journal article" date="2007" name="PLoS ONE">
        <title>The first genome sequence of an elite grapevine cultivar (Pinot noir Vitis vinifera L.): coping with a highly heterozygous genome.</title>
        <authorList>
            <person name="Velasco R."/>
            <person name="Zharkikh A."/>
            <person name="Troggio M."/>
            <person name="Cartwright D.A."/>
            <person name="Cestaro A."/>
            <person name="Pruss D."/>
            <person name="Pindo M."/>
            <person name="FitzGerald L.M."/>
            <person name="Vezzulli S."/>
            <person name="Reid J."/>
            <person name="Malacarne G."/>
            <person name="Iliev D."/>
            <person name="Coppola G."/>
            <person name="Wardell B."/>
            <person name="Micheletti D."/>
            <person name="Macalma T."/>
            <person name="Facci M."/>
            <person name="Mitchell J.T."/>
            <person name="Perazzolli M."/>
            <person name="Eldredge G."/>
            <person name="Gatto P."/>
            <person name="Oyzerski R."/>
            <person name="Moretto M."/>
            <person name="Gutin N."/>
            <person name="Stefanini M."/>
            <person name="Chen Y."/>
            <person name="Segala C."/>
            <person name="Davenport C."/>
            <person name="Dematte L."/>
            <person name="Mraz A."/>
            <person name="Battilana J."/>
            <person name="Stormo K."/>
            <person name="Costa F."/>
            <person name="Tao Q."/>
            <person name="Si-Ammour A."/>
            <person name="Harkins T."/>
            <person name="Lackey A."/>
            <person name="Perbost C."/>
            <person name="Taillon B."/>
            <person name="Stella A."/>
            <person name="Solovyev V."/>
            <person name="Fawcett J.A."/>
            <person name="Sterck L."/>
            <person name="Vandepoele K."/>
            <person name="Grando S.M."/>
            <person name="Toppo S."/>
            <person name="Moser C."/>
            <person name="Lanchbury J."/>
            <person name="Bogden R."/>
            <person name="Skolnick M."/>
            <person name="Sgaramella V."/>
            <person name="Bhatnagar S.K."/>
            <person name="Fontana P."/>
            <person name="Gutin A."/>
            <person name="Van de Peer Y."/>
            <person name="Salamini F."/>
            <person name="Viola R."/>
        </authorList>
    </citation>
    <scope>NUCLEOTIDE SEQUENCE</scope>
</reference>
<accession>A5AQD4</accession>
<dbReference type="EMBL" id="AM432124">
    <property type="protein sequence ID" value="CAN62704.1"/>
    <property type="molecule type" value="Genomic_DNA"/>
</dbReference>
<organism evidence="2">
    <name type="scientific">Vitis vinifera</name>
    <name type="common">Grape</name>
    <dbReference type="NCBI Taxonomy" id="29760"/>
    <lineage>
        <taxon>Eukaryota</taxon>
        <taxon>Viridiplantae</taxon>
        <taxon>Streptophyta</taxon>
        <taxon>Embryophyta</taxon>
        <taxon>Tracheophyta</taxon>
        <taxon>Spermatophyta</taxon>
        <taxon>Magnoliopsida</taxon>
        <taxon>eudicotyledons</taxon>
        <taxon>Gunneridae</taxon>
        <taxon>Pentapetalae</taxon>
        <taxon>rosids</taxon>
        <taxon>Vitales</taxon>
        <taxon>Vitaceae</taxon>
        <taxon>Viteae</taxon>
        <taxon>Vitis</taxon>
    </lineage>
</organism>
<proteinExistence type="predicted"/>
<gene>
    <name evidence="2" type="ORF">VITISV_005099</name>
</gene>
<evidence type="ECO:0000256" key="1">
    <source>
        <dbReference type="SAM" id="MobiDB-lite"/>
    </source>
</evidence>
<sequence>MSTTHEKETSGRKEKSNLLRPRVPGDPRSCQMDGRAIPTNIDSWFSRSCKRRPNRSSGCDICECRVLLPEEVRIGEARHVYSWGNPDEINPDENVCHVSSGDVCHVWGGVPTQLN</sequence>
<protein>
    <submittedName>
        <fullName evidence="2">Uncharacterized protein</fullName>
    </submittedName>
</protein>
<feature type="region of interest" description="Disordered" evidence="1">
    <location>
        <begin position="1"/>
        <end position="33"/>
    </location>
</feature>
<name>A5AQD4_VITVI</name>
<dbReference type="AlphaFoldDB" id="A5AQD4"/>